<reference evidence="11 12" key="1">
    <citation type="submission" date="2024-01" db="EMBL/GenBank/DDBJ databases">
        <authorList>
            <person name="Deng Y."/>
            <person name="Su J."/>
        </authorList>
    </citation>
    <scope>NUCLEOTIDE SEQUENCE [LARGE SCALE GENOMIC DNA]</scope>
    <source>
        <strain evidence="11 12">CPCC 100088</strain>
    </source>
</reference>
<dbReference type="EMBL" id="JAYWLC010000002">
    <property type="protein sequence ID" value="MER5170763.1"/>
    <property type="molecule type" value="Genomic_DNA"/>
</dbReference>
<sequence>MTAPILTLPLADPDATARLGRVIAPFLKAGDVLLLDGQIGAGKTHFSRALIQYRLERLGMFEDVPSPTFTLVQVYEAEPEIWHSDLYRLSHPDDVLELGLEEAFHDAICLVEWPDRLGDLVPHAALHLAFSLTEDGAARQVVFSGDETWARRLPDMLEGL</sequence>
<reference evidence="11 12" key="2">
    <citation type="submission" date="2024-06" db="EMBL/GenBank/DDBJ databases">
        <title>Thioclava kandeliae sp. nov. from a rhizosphere soil sample of Kandelia candel in a mangrove.</title>
        <authorList>
            <person name="Mu T."/>
        </authorList>
    </citation>
    <scope>NUCLEOTIDE SEQUENCE [LARGE SCALE GENOMIC DNA]</scope>
    <source>
        <strain evidence="11 12">CPCC 100088</strain>
    </source>
</reference>
<evidence type="ECO:0000313" key="12">
    <source>
        <dbReference type="Proteomes" id="UP001438953"/>
    </source>
</evidence>
<keyword evidence="6" id="KW-0479">Metal-binding</keyword>
<dbReference type="NCBIfam" id="TIGR00150">
    <property type="entry name" value="T6A_YjeE"/>
    <property type="match status" value="1"/>
</dbReference>
<dbReference type="Proteomes" id="UP001438953">
    <property type="component" value="Unassembled WGS sequence"/>
</dbReference>
<keyword evidence="7" id="KW-0547">Nucleotide-binding</keyword>
<evidence type="ECO:0000256" key="7">
    <source>
        <dbReference type="ARBA" id="ARBA00022741"/>
    </source>
</evidence>
<protein>
    <recommendedName>
        <fullName evidence="3">tRNA threonylcarbamoyladenosine biosynthesis protein TsaE</fullName>
    </recommendedName>
    <alternativeName>
        <fullName evidence="10">t(6)A37 threonylcarbamoyladenosine biosynthesis protein TsaE</fullName>
    </alternativeName>
</protein>
<evidence type="ECO:0000256" key="1">
    <source>
        <dbReference type="ARBA" id="ARBA00004496"/>
    </source>
</evidence>
<name>A0ABV1SCY7_9RHOB</name>
<gene>
    <name evidence="11" type="primary">tsaE</name>
    <name evidence="11" type="ORF">VSX56_03160</name>
</gene>
<keyword evidence="4" id="KW-0963">Cytoplasm</keyword>
<dbReference type="PANTHER" id="PTHR33540:SF2">
    <property type="entry name" value="TRNA THREONYLCARBAMOYLADENOSINE BIOSYNTHESIS PROTEIN TSAE"/>
    <property type="match status" value="1"/>
</dbReference>
<evidence type="ECO:0000256" key="2">
    <source>
        <dbReference type="ARBA" id="ARBA00007599"/>
    </source>
</evidence>
<evidence type="ECO:0000256" key="10">
    <source>
        <dbReference type="ARBA" id="ARBA00032441"/>
    </source>
</evidence>
<accession>A0ABV1SCY7</accession>
<evidence type="ECO:0000256" key="6">
    <source>
        <dbReference type="ARBA" id="ARBA00022723"/>
    </source>
</evidence>
<dbReference type="Pfam" id="PF02367">
    <property type="entry name" value="TsaE"/>
    <property type="match status" value="1"/>
</dbReference>
<keyword evidence="9" id="KW-0460">Magnesium</keyword>
<comment type="similarity">
    <text evidence="2">Belongs to the TsaE family.</text>
</comment>
<comment type="caution">
    <text evidence="11">The sequence shown here is derived from an EMBL/GenBank/DDBJ whole genome shotgun (WGS) entry which is preliminary data.</text>
</comment>
<evidence type="ECO:0000256" key="5">
    <source>
        <dbReference type="ARBA" id="ARBA00022694"/>
    </source>
</evidence>
<proteinExistence type="inferred from homology"/>
<keyword evidence="5" id="KW-0819">tRNA processing</keyword>
<dbReference type="Gene3D" id="3.40.50.300">
    <property type="entry name" value="P-loop containing nucleotide triphosphate hydrolases"/>
    <property type="match status" value="1"/>
</dbReference>
<evidence type="ECO:0000256" key="3">
    <source>
        <dbReference type="ARBA" id="ARBA00019010"/>
    </source>
</evidence>
<keyword evidence="8" id="KW-0067">ATP-binding</keyword>
<dbReference type="PANTHER" id="PTHR33540">
    <property type="entry name" value="TRNA THREONYLCARBAMOYLADENOSINE BIOSYNTHESIS PROTEIN TSAE"/>
    <property type="match status" value="1"/>
</dbReference>
<dbReference type="InterPro" id="IPR027417">
    <property type="entry name" value="P-loop_NTPase"/>
</dbReference>
<organism evidence="11 12">
    <name type="scientific">Thioclava kandeliae</name>
    <dbReference type="NCBI Taxonomy" id="3070818"/>
    <lineage>
        <taxon>Bacteria</taxon>
        <taxon>Pseudomonadati</taxon>
        <taxon>Pseudomonadota</taxon>
        <taxon>Alphaproteobacteria</taxon>
        <taxon>Rhodobacterales</taxon>
        <taxon>Paracoccaceae</taxon>
        <taxon>Thioclava</taxon>
    </lineage>
</organism>
<keyword evidence="12" id="KW-1185">Reference proteome</keyword>
<evidence type="ECO:0000256" key="8">
    <source>
        <dbReference type="ARBA" id="ARBA00022840"/>
    </source>
</evidence>
<dbReference type="SUPFAM" id="SSF52540">
    <property type="entry name" value="P-loop containing nucleoside triphosphate hydrolases"/>
    <property type="match status" value="1"/>
</dbReference>
<dbReference type="RefSeq" id="WP_339113626.1">
    <property type="nucleotide sequence ID" value="NZ_JAYWLC010000002.1"/>
</dbReference>
<evidence type="ECO:0000313" key="11">
    <source>
        <dbReference type="EMBL" id="MER5170763.1"/>
    </source>
</evidence>
<evidence type="ECO:0000256" key="9">
    <source>
        <dbReference type="ARBA" id="ARBA00022842"/>
    </source>
</evidence>
<comment type="subcellular location">
    <subcellularLocation>
        <location evidence="1">Cytoplasm</location>
    </subcellularLocation>
</comment>
<dbReference type="InterPro" id="IPR003442">
    <property type="entry name" value="T6A_TsaE"/>
</dbReference>
<evidence type="ECO:0000256" key="4">
    <source>
        <dbReference type="ARBA" id="ARBA00022490"/>
    </source>
</evidence>